<feature type="transmembrane region" description="Helical" evidence="1">
    <location>
        <begin position="119"/>
        <end position="143"/>
    </location>
</feature>
<proteinExistence type="predicted"/>
<name>A0ABD5X3T1_9EURY</name>
<dbReference type="GO" id="GO:0016787">
    <property type="term" value="F:hydrolase activity"/>
    <property type="evidence" value="ECO:0007669"/>
    <property type="project" value="UniProtKB-KW"/>
</dbReference>
<reference evidence="2 3" key="1">
    <citation type="journal article" date="2014" name="Int. J. Syst. Evol. Microbiol.">
        <title>Complete genome sequence of Corynebacterium casei LMG S-19264T (=DSM 44701T), isolated from a smear-ripened cheese.</title>
        <authorList>
            <consortium name="US DOE Joint Genome Institute (JGI-PGF)"/>
            <person name="Walter F."/>
            <person name="Albersmeier A."/>
            <person name="Kalinowski J."/>
            <person name="Ruckert C."/>
        </authorList>
    </citation>
    <scope>NUCLEOTIDE SEQUENCE [LARGE SCALE GENOMIC DNA]</scope>
    <source>
        <strain evidence="2 3">CGMCC 4.7215</strain>
    </source>
</reference>
<dbReference type="EMBL" id="JBHSZQ010000001">
    <property type="protein sequence ID" value="MFC7124528.1"/>
    <property type="molecule type" value="Genomic_DNA"/>
</dbReference>
<comment type="caution">
    <text evidence="2">The sequence shown here is derived from an EMBL/GenBank/DDBJ whole genome shotgun (WGS) entry which is preliminary data.</text>
</comment>
<feature type="transmembrane region" description="Helical" evidence="1">
    <location>
        <begin position="155"/>
        <end position="173"/>
    </location>
</feature>
<dbReference type="RefSeq" id="WP_267637759.1">
    <property type="nucleotide sequence ID" value="NZ_JAODIY010000010.1"/>
</dbReference>
<keyword evidence="1" id="KW-1133">Transmembrane helix</keyword>
<dbReference type="Proteomes" id="UP001596414">
    <property type="component" value="Unassembled WGS sequence"/>
</dbReference>
<dbReference type="AlphaFoldDB" id="A0ABD5X3T1"/>
<dbReference type="Pfam" id="PF04307">
    <property type="entry name" value="YdjM"/>
    <property type="match status" value="1"/>
</dbReference>
<feature type="transmembrane region" description="Helical" evidence="1">
    <location>
        <begin position="188"/>
        <end position="207"/>
    </location>
</feature>
<evidence type="ECO:0000313" key="2">
    <source>
        <dbReference type="EMBL" id="MFC7124528.1"/>
    </source>
</evidence>
<gene>
    <name evidence="2" type="ORF">ACFQJ7_00525</name>
</gene>
<protein>
    <submittedName>
        <fullName evidence="2">Metal-dependent hydrolase</fullName>
    </submittedName>
</protein>
<keyword evidence="1" id="KW-0472">Membrane</keyword>
<organism evidence="2 3">
    <name type="scientific">Halovenus rubra</name>
    <dbReference type="NCBI Taxonomy" id="869890"/>
    <lineage>
        <taxon>Archaea</taxon>
        <taxon>Methanobacteriati</taxon>
        <taxon>Methanobacteriota</taxon>
        <taxon>Stenosarchaea group</taxon>
        <taxon>Halobacteria</taxon>
        <taxon>Halobacteriales</taxon>
        <taxon>Haloarculaceae</taxon>
        <taxon>Halovenus</taxon>
    </lineage>
</organism>
<sequence>MPNYPTHARWGRIGAVVVALAVGSVLFGAFGSPVLALAGMFGAGAATFVGAIFPDIDHHKSIPRRKAVKAFQFLVACGIIALAILSWDILVEMVDTAVVSPSETAVAEGLGSTVDIPPAFVATLLVLLVVAGFTTIVDPFIGLVTHRHRGWTHSVPVTFALTTAIAGALWLATSDFVLSGGLAFERQVTAVSVIGTFFVGILIHLSLDGEIV</sequence>
<evidence type="ECO:0000256" key="1">
    <source>
        <dbReference type="SAM" id="Phobius"/>
    </source>
</evidence>
<keyword evidence="2" id="KW-0378">Hydrolase</keyword>
<evidence type="ECO:0000313" key="3">
    <source>
        <dbReference type="Proteomes" id="UP001596414"/>
    </source>
</evidence>
<keyword evidence="1" id="KW-0812">Transmembrane</keyword>
<dbReference type="InterPro" id="IPR007404">
    <property type="entry name" value="YdjM-like"/>
</dbReference>
<accession>A0ABD5X3T1</accession>
<feature type="transmembrane region" description="Helical" evidence="1">
    <location>
        <begin position="68"/>
        <end position="87"/>
    </location>
</feature>
<feature type="transmembrane region" description="Helical" evidence="1">
    <location>
        <begin position="36"/>
        <end position="56"/>
    </location>
</feature>
<feature type="transmembrane region" description="Helical" evidence="1">
    <location>
        <begin position="12"/>
        <end position="30"/>
    </location>
</feature>